<protein>
    <submittedName>
        <fullName evidence="3">Uncharacterized protein UNK4.17</fullName>
    </submittedName>
</protein>
<feature type="domain" description="Oxidoreductase putative C-terminal" evidence="2">
    <location>
        <begin position="154"/>
        <end position="297"/>
    </location>
</feature>
<reference evidence="3 4" key="1">
    <citation type="journal article" date="2017" name="Nat. Ecol. Evol.">
        <title>Scallop genome provides insights into evolution of bilaterian karyotype and development.</title>
        <authorList>
            <person name="Wang S."/>
            <person name="Zhang J."/>
            <person name="Jiao W."/>
            <person name="Li J."/>
            <person name="Xun X."/>
            <person name="Sun Y."/>
            <person name="Guo X."/>
            <person name="Huan P."/>
            <person name="Dong B."/>
            <person name="Zhang L."/>
            <person name="Hu X."/>
            <person name="Sun X."/>
            <person name="Wang J."/>
            <person name="Zhao C."/>
            <person name="Wang Y."/>
            <person name="Wang D."/>
            <person name="Huang X."/>
            <person name="Wang R."/>
            <person name="Lv J."/>
            <person name="Li Y."/>
            <person name="Zhang Z."/>
            <person name="Liu B."/>
            <person name="Lu W."/>
            <person name="Hui Y."/>
            <person name="Liang J."/>
            <person name="Zhou Z."/>
            <person name="Hou R."/>
            <person name="Li X."/>
            <person name="Liu Y."/>
            <person name="Li H."/>
            <person name="Ning X."/>
            <person name="Lin Y."/>
            <person name="Zhao L."/>
            <person name="Xing Q."/>
            <person name="Dou J."/>
            <person name="Li Y."/>
            <person name="Mao J."/>
            <person name="Guo H."/>
            <person name="Dou H."/>
            <person name="Li T."/>
            <person name="Mu C."/>
            <person name="Jiang W."/>
            <person name="Fu Q."/>
            <person name="Fu X."/>
            <person name="Miao Y."/>
            <person name="Liu J."/>
            <person name="Yu Q."/>
            <person name="Li R."/>
            <person name="Liao H."/>
            <person name="Li X."/>
            <person name="Kong Y."/>
            <person name="Jiang Z."/>
            <person name="Chourrout D."/>
            <person name="Li R."/>
            <person name="Bao Z."/>
        </authorList>
    </citation>
    <scope>NUCLEOTIDE SEQUENCE [LARGE SCALE GENOMIC DNA]</scope>
    <source>
        <strain evidence="3 4">PY_sf001</strain>
    </source>
</reference>
<dbReference type="SUPFAM" id="SSF55347">
    <property type="entry name" value="Glyceraldehyde-3-phosphate dehydrogenase-like, C-terminal domain"/>
    <property type="match status" value="1"/>
</dbReference>
<feature type="domain" description="Gfo/Idh/MocA-like oxidoreductase N-terminal" evidence="1">
    <location>
        <begin position="6"/>
        <end position="150"/>
    </location>
</feature>
<dbReference type="SUPFAM" id="SSF51735">
    <property type="entry name" value="NAD(P)-binding Rossmann-fold domains"/>
    <property type="match status" value="1"/>
</dbReference>
<evidence type="ECO:0000313" key="3">
    <source>
        <dbReference type="EMBL" id="OWF46461.1"/>
    </source>
</evidence>
<accession>A0A210QCL9</accession>
<dbReference type="InterPro" id="IPR013944">
    <property type="entry name" value="OxRdtase_put_C"/>
</dbReference>
<evidence type="ECO:0000313" key="4">
    <source>
        <dbReference type="Proteomes" id="UP000242188"/>
    </source>
</evidence>
<dbReference type="PANTHER" id="PTHR43249">
    <property type="entry name" value="UDP-N-ACETYL-2-AMINO-2-DEOXY-D-GLUCURONATE OXIDASE"/>
    <property type="match status" value="1"/>
</dbReference>
<dbReference type="InterPro" id="IPR000683">
    <property type="entry name" value="Gfo/Idh/MocA-like_OxRdtase_N"/>
</dbReference>
<comment type="caution">
    <text evidence="3">The sequence shown here is derived from an EMBL/GenBank/DDBJ whole genome shotgun (WGS) entry which is preliminary data.</text>
</comment>
<dbReference type="InterPro" id="IPR052515">
    <property type="entry name" value="Gfo/Idh/MocA_Oxidoreductase"/>
</dbReference>
<name>A0A210QCL9_MIZYE</name>
<keyword evidence="4" id="KW-1185">Reference proteome</keyword>
<organism evidence="3 4">
    <name type="scientific">Mizuhopecten yessoensis</name>
    <name type="common">Japanese scallop</name>
    <name type="synonym">Patinopecten yessoensis</name>
    <dbReference type="NCBI Taxonomy" id="6573"/>
    <lineage>
        <taxon>Eukaryota</taxon>
        <taxon>Metazoa</taxon>
        <taxon>Spiralia</taxon>
        <taxon>Lophotrochozoa</taxon>
        <taxon>Mollusca</taxon>
        <taxon>Bivalvia</taxon>
        <taxon>Autobranchia</taxon>
        <taxon>Pteriomorphia</taxon>
        <taxon>Pectinida</taxon>
        <taxon>Pectinoidea</taxon>
        <taxon>Pectinidae</taxon>
        <taxon>Mizuhopecten</taxon>
    </lineage>
</organism>
<evidence type="ECO:0000259" key="2">
    <source>
        <dbReference type="Pfam" id="PF08635"/>
    </source>
</evidence>
<dbReference type="InterPro" id="IPR036291">
    <property type="entry name" value="NAD(P)-bd_dom_sf"/>
</dbReference>
<dbReference type="Gene3D" id="3.30.360.10">
    <property type="entry name" value="Dihydrodipicolinate Reductase, domain 2"/>
    <property type="match status" value="1"/>
</dbReference>
<dbReference type="OrthoDB" id="10250282at2759"/>
<dbReference type="STRING" id="6573.A0A210QCL9"/>
<gene>
    <name evidence="3" type="ORF">KP79_PYT05207</name>
</gene>
<dbReference type="PANTHER" id="PTHR43249:SF1">
    <property type="entry name" value="D-GLUCOSIDE 3-DEHYDROGENASE"/>
    <property type="match status" value="1"/>
</dbReference>
<sequence>MSKTTLRIGFVGAGNVNFGRWHVPWDHASRLERLGGIQVIGIVDPDTEKAEERLQTRLTSQHGHLYKDCRVMADLSNLIAMNPDAVFIGVPPMARGSLEPKKDLELQCVRAGIHVFMEKPMSVLPLDDFRFYAAAVQKAVVESKVVLSVGYMFRYHAAVIKMKELMREHGGKVMAFNARYYFAYTEMTNKYWYNADLSGGPIVEQATHFCDLARHIVGDVDLSTVHTLMLDADDRSGAGNIAHVPLGAEEDIPLRKRIPRVTMSHWRFEDGGIGTLMHSIALPGNRYEANIDVQMDGLKLSLLEPYRDTCILRVRSMEKGKRDEDKDFTFEGSDSYGTELKTFIEAVRSNDQSLIKSSYEDAVKTYELTWAIRLSGERNLRT</sequence>
<dbReference type="GO" id="GO:0000166">
    <property type="term" value="F:nucleotide binding"/>
    <property type="evidence" value="ECO:0007669"/>
    <property type="project" value="InterPro"/>
</dbReference>
<dbReference type="Pfam" id="PF08635">
    <property type="entry name" value="ox_reductase_C"/>
    <property type="match status" value="1"/>
</dbReference>
<dbReference type="Gene3D" id="3.40.50.720">
    <property type="entry name" value="NAD(P)-binding Rossmann-like Domain"/>
    <property type="match status" value="1"/>
</dbReference>
<dbReference type="EMBL" id="NEDP02004182">
    <property type="protein sequence ID" value="OWF46461.1"/>
    <property type="molecule type" value="Genomic_DNA"/>
</dbReference>
<dbReference type="AlphaFoldDB" id="A0A210QCL9"/>
<evidence type="ECO:0000259" key="1">
    <source>
        <dbReference type="Pfam" id="PF01408"/>
    </source>
</evidence>
<dbReference type="Pfam" id="PF01408">
    <property type="entry name" value="GFO_IDH_MocA"/>
    <property type="match status" value="1"/>
</dbReference>
<dbReference type="Proteomes" id="UP000242188">
    <property type="component" value="Unassembled WGS sequence"/>
</dbReference>
<proteinExistence type="predicted"/>